<dbReference type="Gene3D" id="4.10.900.10">
    <property type="entry name" value="TCF3-CBD (Catenin binding domain)"/>
    <property type="match status" value="1"/>
</dbReference>
<dbReference type="GO" id="GO:0000902">
    <property type="term" value="P:cell morphogenesis"/>
    <property type="evidence" value="ECO:0007669"/>
    <property type="project" value="TreeGrafter"/>
</dbReference>
<feature type="domain" description="Cadherin" evidence="21">
    <location>
        <begin position="365"/>
        <end position="472"/>
    </location>
</feature>
<evidence type="ECO:0000256" key="12">
    <source>
        <dbReference type="ARBA" id="ARBA00022889"/>
    </source>
</evidence>
<dbReference type="STRING" id="409849.ENSPMGP00000026150"/>
<evidence type="ECO:0000256" key="8">
    <source>
        <dbReference type="ARBA" id="ARBA00022692"/>
    </source>
</evidence>
<dbReference type="PRINTS" id="PR01818">
    <property type="entry name" value="DESMOCADHERN"/>
</dbReference>
<dbReference type="InterPro" id="IPR039808">
    <property type="entry name" value="Cadherin"/>
</dbReference>
<evidence type="ECO:0000259" key="21">
    <source>
        <dbReference type="PROSITE" id="PS50268"/>
    </source>
</evidence>
<keyword evidence="13" id="KW-0965">Cell junction</keyword>
<evidence type="ECO:0000256" key="9">
    <source>
        <dbReference type="ARBA" id="ARBA00022723"/>
    </source>
</evidence>
<reference evidence="22" key="2">
    <citation type="submission" date="2025-09" db="UniProtKB">
        <authorList>
            <consortium name="Ensembl"/>
        </authorList>
    </citation>
    <scope>IDENTIFICATION</scope>
</reference>
<dbReference type="GO" id="GO:0042383">
    <property type="term" value="C:sarcolemma"/>
    <property type="evidence" value="ECO:0007669"/>
    <property type="project" value="UniProtKB-SubCell"/>
</dbReference>
<dbReference type="CDD" id="cd11304">
    <property type="entry name" value="Cadherin_repeat"/>
    <property type="match status" value="4"/>
</dbReference>
<dbReference type="FunFam" id="2.60.40.60:FF:000011">
    <property type="entry name" value="Cadherin 1"/>
    <property type="match status" value="1"/>
</dbReference>
<dbReference type="PROSITE" id="PS50268">
    <property type="entry name" value="CADHERIN_2"/>
    <property type="match status" value="4"/>
</dbReference>
<keyword evidence="23" id="KW-1185">Reference proteome</keyword>
<dbReference type="Gene3D" id="2.60.40.60">
    <property type="entry name" value="Cadherins"/>
    <property type="match status" value="5"/>
</dbReference>
<dbReference type="GO" id="GO:0007156">
    <property type="term" value="P:homophilic cell adhesion via plasma membrane adhesion molecules"/>
    <property type="evidence" value="ECO:0007669"/>
    <property type="project" value="InterPro"/>
</dbReference>
<dbReference type="PRINTS" id="PR00205">
    <property type="entry name" value="CADHERIN"/>
</dbReference>
<name>A0A3B4BB59_9GOBI</name>
<dbReference type="Ensembl" id="ENSPMGT00000027850.1">
    <property type="protein sequence ID" value="ENSPMGP00000026150.1"/>
    <property type="gene ID" value="ENSPMGG00000021085.1"/>
</dbReference>
<keyword evidence="15 20" id="KW-0472">Membrane</keyword>
<feature type="domain" description="Cadherin" evidence="21">
    <location>
        <begin position="252"/>
        <end position="364"/>
    </location>
</feature>
<evidence type="ECO:0000256" key="20">
    <source>
        <dbReference type="SAM" id="Phobius"/>
    </source>
</evidence>
<feature type="domain" description="Cadherin" evidence="21">
    <location>
        <begin position="157"/>
        <end position="251"/>
    </location>
</feature>
<keyword evidence="10" id="KW-0677">Repeat</keyword>
<dbReference type="GO" id="GO:0007043">
    <property type="term" value="P:cell-cell junction assembly"/>
    <property type="evidence" value="ECO:0007669"/>
    <property type="project" value="TreeGrafter"/>
</dbReference>
<accession>A0A3B4BB59</accession>
<dbReference type="InterPro" id="IPR027397">
    <property type="entry name" value="Catenin-bd_sf"/>
</dbReference>
<evidence type="ECO:0000256" key="3">
    <source>
        <dbReference type="ARBA" id="ARBA00004251"/>
    </source>
</evidence>
<evidence type="ECO:0000256" key="4">
    <source>
        <dbReference type="ARBA" id="ARBA00004536"/>
    </source>
</evidence>
<keyword evidence="6" id="KW-1003">Cell membrane</keyword>
<dbReference type="InterPro" id="IPR002126">
    <property type="entry name" value="Cadherin-like_dom"/>
</dbReference>
<dbReference type="GO" id="GO:0034332">
    <property type="term" value="P:adherens junction organization"/>
    <property type="evidence" value="ECO:0007669"/>
    <property type="project" value="TreeGrafter"/>
</dbReference>
<dbReference type="GO" id="GO:0016342">
    <property type="term" value="C:catenin complex"/>
    <property type="evidence" value="ECO:0007669"/>
    <property type="project" value="TreeGrafter"/>
</dbReference>
<evidence type="ECO:0000313" key="23">
    <source>
        <dbReference type="Proteomes" id="UP000261520"/>
    </source>
</evidence>
<dbReference type="PRINTS" id="PR01819">
    <property type="entry name" value="DESMOGLEIN"/>
</dbReference>
<keyword evidence="14 20" id="KW-1133">Transmembrane helix</keyword>
<dbReference type="AlphaFoldDB" id="A0A3B4BB59"/>
<dbReference type="GO" id="GO:0005737">
    <property type="term" value="C:cytoplasm"/>
    <property type="evidence" value="ECO:0007669"/>
    <property type="project" value="TreeGrafter"/>
</dbReference>
<dbReference type="GO" id="GO:0005912">
    <property type="term" value="C:adherens junction"/>
    <property type="evidence" value="ECO:0007669"/>
    <property type="project" value="UniProtKB-SubCell"/>
</dbReference>
<dbReference type="InterPro" id="IPR009122">
    <property type="entry name" value="Desmosomal_cadherin"/>
</dbReference>
<dbReference type="InterPro" id="IPR020894">
    <property type="entry name" value="Cadherin_CS"/>
</dbReference>
<protein>
    <recommendedName>
        <fullName evidence="21">Cadherin domain-containing protein</fullName>
    </recommendedName>
</protein>
<evidence type="ECO:0000256" key="13">
    <source>
        <dbReference type="ARBA" id="ARBA00022949"/>
    </source>
</evidence>
<dbReference type="GO" id="GO:0043005">
    <property type="term" value="C:neuron projection"/>
    <property type="evidence" value="ECO:0007669"/>
    <property type="project" value="TreeGrafter"/>
</dbReference>
<evidence type="ECO:0000256" key="11">
    <source>
        <dbReference type="ARBA" id="ARBA00022837"/>
    </source>
</evidence>
<keyword evidence="9" id="KW-0479">Metal-binding</keyword>
<keyword evidence="11 17" id="KW-0106">Calcium</keyword>
<dbReference type="GO" id="GO:0060027">
    <property type="term" value="P:convergent extension involved in gastrulation"/>
    <property type="evidence" value="ECO:0007669"/>
    <property type="project" value="UniProtKB-ARBA"/>
</dbReference>
<dbReference type="SUPFAM" id="SSF49313">
    <property type="entry name" value="Cadherin-like"/>
    <property type="match status" value="5"/>
</dbReference>
<sequence>KVADCDIKSVQLSCSDPDFRVEDNGAVVTLSSVFVSLTGRTFFVLAQDRDGSESVMKIQSTTEQEYKVYYTLTGPGYDRPPVGVFSFDEKGMLKVTRALDRETNPLFELEANVYDVNTRRPTDRTMTIQIRVLDLNDCAPEFSGSMVFSVPDVCFLPAGTVCGKVNATDRDQPGTDHVAIRYSLLSGTNLFSINAETGVISTVSSALDRETQDKHLVTVVIRDMKGAANGMATTGTATITLSDINDNPPTFKQTSFTATVQENTAEKLILRIPVEDKDLVNTDNWFSKFVITKGNENGNFRVDVDPKTNEGLLYVVKPLDFEKTPQVKIEVMAQNKAELKGTTAQWKSAVVDITVTNVDEGPEFIPPIKYLSVKENTANGTVIGTYTALDPETKSSAGIMYYKITDPGSWINVDRASGELKVANTIDRESSYVQNGLYNVTVRAVDGSKSSKSGTGTVVIQVEDENDNIPKLPTGELVLCEKEGTLGSVLLVAQDEDRSPFAEPFAFSLPNNDNGQWSVTKLNDTAAVLQQVKALHLGVHEVDVLVTDLQGTGKEQKVNVRICKCVNGVCPAIKSSITLGPFGWLALLLPLLLLLLLFLLLIFLCVTSRQKVQMDDLKDSGGVLLKSNTEAPGEEVVRLYPLSLACLSNGKRCSYLVIRMFSANMFRSQFGMQYGDGQLLGNGYDGRFHTQDASLLHTWQTNGRYLDQKLYYMGAEDEGRYADDIIRSYGFEGVGSAAGSVGCCSNFGEENLEFLDTLGPKFKTLADVCSKR</sequence>
<dbReference type="PANTHER" id="PTHR24027:SF79">
    <property type="entry name" value="CADHERIN-2"/>
    <property type="match status" value="1"/>
</dbReference>
<dbReference type="GO" id="GO:0005509">
    <property type="term" value="F:calcium ion binding"/>
    <property type="evidence" value="ECO:0007669"/>
    <property type="project" value="UniProtKB-UniRule"/>
</dbReference>
<dbReference type="InterPro" id="IPR000233">
    <property type="entry name" value="Cadherin_Y-type_LIR"/>
</dbReference>
<keyword evidence="8 18" id="KW-0812">Transmembrane</keyword>
<comment type="subcellular location">
    <subcellularLocation>
        <location evidence="4">Cell junction</location>
        <location evidence="4">Adherens junction</location>
    </subcellularLocation>
    <subcellularLocation>
        <location evidence="5">Cell junction</location>
        <location evidence="5">Desmosome</location>
    </subcellularLocation>
    <subcellularLocation>
        <location evidence="1">Cell membrane</location>
        <location evidence="1">Sarcolemma</location>
    </subcellularLocation>
    <subcellularLocation>
        <location evidence="3 18">Cell membrane</location>
        <topology evidence="3 18">Single-pass type I membrane protein</topology>
    </subcellularLocation>
    <subcellularLocation>
        <location evidence="2">Cell surface</location>
    </subcellularLocation>
</comment>
<evidence type="ECO:0000256" key="18">
    <source>
        <dbReference type="RuleBase" id="RU003318"/>
    </source>
</evidence>
<evidence type="ECO:0000256" key="1">
    <source>
        <dbReference type="ARBA" id="ARBA00004135"/>
    </source>
</evidence>
<evidence type="ECO:0000256" key="14">
    <source>
        <dbReference type="ARBA" id="ARBA00022989"/>
    </source>
</evidence>
<evidence type="ECO:0000256" key="7">
    <source>
        <dbReference type="ARBA" id="ARBA00022685"/>
    </source>
</evidence>
<dbReference type="GO" id="GO:0016477">
    <property type="term" value="P:cell migration"/>
    <property type="evidence" value="ECO:0007669"/>
    <property type="project" value="TreeGrafter"/>
</dbReference>
<dbReference type="SMART" id="SM00112">
    <property type="entry name" value="CA"/>
    <property type="match status" value="4"/>
</dbReference>
<dbReference type="Proteomes" id="UP000261520">
    <property type="component" value="Unplaced"/>
</dbReference>
<evidence type="ECO:0000256" key="17">
    <source>
        <dbReference type="PROSITE-ProRule" id="PRU00043"/>
    </source>
</evidence>
<dbReference type="Pfam" id="PF00028">
    <property type="entry name" value="Cadherin"/>
    <property type="match status" value="3"/>
</dbReference>
<dbReference type="PANTHER" id="PTHR24027">
    <property type="entry name" value="CADHERIN-23"/>
    <property type="match status" value="1"/>
</dbReference>
<dbReference type="GO" id="GO:0030057">
    <property type="term" value="C:desmosome"/>
    <property type="evidence" value="ECO:0007669"/>
    <property type="project" value="UniProtKB-SubCell"/>
</dbReference>
<dbReference type="GO" id="GO:0007416">
    <property type="term" value="P:synapse assembly"/>
    <property type="evidence" value="ECO:0007669"/>
    <property type="project" value="TreeGrafter"/>
</dbReference>
<evidence type="ECO:0000256" key="2">
    <source>
        <dbReference type="ARBA" id="ARBA00004241"/>
    </source>
</evidence>
<evidence type="ECO:0000256" key="5">
    <source>
        <dbReference type="ARBA" id="ARBA00004568"/>
    </source>
</evidence>
<dbReference type="GO" id="GO:0048787">
    <property type="term" value="C:presynaptic active zone membrane"/>
    <property type="evidence" value="ECO:0007669"/>
    <property type="project" value="TreeGrafter"/>
</dbReference>
<evidence type="ECO:0000256" key="15">
    <source>
        <dbReference type="ARBA" id="ARBA00023136"/>
    </source>
</evidence>
<dbReference type="GO" id="GO:0045296">
    <property type="term" value="F:cadherin binding"/>
    <property type="evidence" value="ECO:0007669"/>
    <property type="project" value="TreeGrafter"/>
</dbReference>
<evidence type="ECO:0000313" key="22">
    <source>
        <dbReference type="Ensembl" id="ENSPMGP00000026150.1"/>
    </source>
</evidence>
<dbReference type="GO" id="GO:0099634">
    <property type="term" value="C:postsynaptic specialization membrane"/>
    <property type="evidence" value="ECO:0007669"/>
    <property type="project" value="TreeGrafter"/>
</dbReference>
<reference evidence="22" key="1">
    <citation type="submission" date="2025-08" db="UniProtKB">
        <authorList>
            <consortium name="Ensembl"/>
        </authorList>
    </citation>
    <scope>IDENTIFICATION</scope>
</reference>
<evidence type="ECO:0000256" key="10">
    <source>
        <dbReference type="ARBA" id="ARBA00022737"/>
    </source>
</evidence>
<dbReference type="Pfam" id="PF01049">
    <property type="entry name" value="CADH_Y-type_LIR"/>
    <property type="match status" value="1"/>
</dbReference>
<dbReference type="GO" id="GO:0014704">
    <property type="term" value="C:intercalated disc"/>
    <property type="evidence" value="ECO:0007669"/>
    <property type="project" value="TreeGrafter"/>
</dbReference>
<dbReference type="GO" id="GO:0030027">
    <property type="term" value="C:lamellipodium"/>
    <property type="evidence" value="ECO:0007669"/>
    <property type="project" value="TreeGrafter"/>
</dbReference>
<keyword evidence="16" id="KW-0325">Glycoprotein</keyword>
<dbReference type="GO" id="GO:0008013">
    <property type="term" value="F:beta-catenin binding"/>
    <property type="evidence" value="ECO:0007669"/>
    <property type="project" value="TreeGrafter"/>
</dbReference>
<evidence type="ECO:0000256" key="19">
    <source>
        <dbReference type="RuleBase" id="RU004358"/>
    </source>
</evidence>
<organism evidence="22 23">
    <name type="scientific">Periophthalmus magnuspinnatus</name>
    <dbReference type="NCBI Taxonomy" id="409849"/>
    <lineage>
        <taxon>Eukaryota</taxon>
        <taxon>Metazoa</taxon>
        <taxon>Chordata</taxon>
        <taxon>Craniata</taxon>
        <taxon>Vertebrata</taxon>
        <taxon>Euteleostomi</taxon>
        <taxon>Actinopterygii</taxon>
        <taxon>Neopterygii</taxon>
        <taxon>Teleostei</taxon>
        <taxon>Neoteleostei</taxon>
        <taxon>Acanthomorphata</taxon>
        <taxon>Gobiaria</taxon>
        <taxon>Gobiiformes</taxon>
        <taxon>Gobioidei</taxon>
        <taxon>Gobiidae</taxon>
        <taxon>Oxudercinae</taxon>
        <taxon>Periophthalmus</taxon>
    </lineage>
</organism>
<dbReference type="GO" id="GO:0009986">
    <property type="term" value="C:cell surface"/>
    <property type="evidence" value="ECO:0007669"/>
    <property type="project" value="UniProtKB-SubCell"/>
</dbReference>
<comment type="function">
    <text evidence="19">A component of desmosome cell-cell junctions which are required for positive regulation of cellular adhesion. Involved in the interaction of plaque proteins and intermediate filaments mediating cell-cell adhesion.</text>
</comment>
<dbReference type="FunFam" id="2.60.40.60:FF:000019">
    <property type="entry name" value="Cadherin 2"/>
    <property type="match status" value="1"/>
</dbReference>
<dbReference type="GO" id="GO:0016339">
    <property type="term" value="P:calcium-dependent cell-cell adhesion via plasma membrane cell adhesion molecules"/>
    <property type="evidence" value="ECO:0007669"/>
    <property type="project" value="TreeGrafter"/>
</dbReference>
<keyword evidence="12 18" id="KW-0130">Cell adhesion</keyword>
<feature type="transmembrane region" description="Helical" evidence="20">
    <location>
        <begin position="582"/>
        <end position="606"/>
    </location>
</feature>
<dbReference type="FunFam" id="2.60.40.60:FF:000027">
    <property type="entry name" value="Cadherin 2"/>
    <property type="match status" value="1"/>
</dbReference>
<feature type="domain" description="Cadherin" evidence="21">
    <location>
        <begin position="44"/>
        <end position="142"/>
    </location>
</feature>
<dbReference type="InterPro" id="IPR015919">
    <property type="entry name" value="Cadherin-like_sf"/>
</dbReference>
<evidence type="ECO:0000256" key="6">
    <source>
        <dbReference type="ARBA" id="ARBA00022475"/>
    </source>
</evidence>
<dbReference type="PROSITE" id="PS00232">
    <property type="entry name" value="CADHERIN_1"/>
    <property type="match status" value="2"/>
</dbReference>
<keyword evidence="7" id="KW-0165">Cleavage on pair of basic residues</keyword>
<evidence type="ECO:0000256" key="16">
    <source>
        <dbReference type="ARBA" id="ARBA00023180"/>
    </source>
</evidence>
<dbReference type="GO" id="GO:0014069">
    <property type="term" value="C:postsynaptic density"/>
    <property type="evidence" value="ECO:0007669"/>
    <property type="project" value="TreeGrafter"/>
</dbReference>
<dbReference type="GO" id="GO:0045177">
    <property type="term" value="C:apical part of cell"/>
    <property type="evidence" value="ECO:0007669"/>
    <property type="project" value="TreeGrafter"/>
</dbReference>
<dbReference type="GO" id="GO:0044331">
    <property type="term" value="P:cell-cell adhesion mediated by cadherin"/>
    <property type="evidence" value="ECO:0007669"/>
    <property type="project" value="TreeGrafter"/>
</dbReference>
<proteinExistence type="predicted"/>